<reference evidence="1 2" key="1">
    <citation type="journal article" date="2019" name="Int. J. Syst. Evol. Microbiol.">
        <title>The Global Catalogue of Microorganisms (GCM) 10K type strain sequencing project: providing services to taxonomists for standard genome sequencing and annotation.</title>
        <authorList>
            <consortium name="The Broad Institute Genomics Platform"/>
            <consortium name="The Broad Institute Genome Sequencing Center for Infectious Disease"/>
            <person name="Wu L."/>
            <person name="Ma J."/>
        </authorList>
    </citation>
    <scope>NUCLEOTIDE SEQUENCE [LARGE SCALE GENOMIC DNA]</scope>
    <source>
        <strain evidence="1 2">JCM 4542</strain>
    </source>
</reference>
<evidence type="ECO:0000313" key="2">
    <source>
        <dbReference type="Proteomes" id="UP001500886"/>
    </source>
</evidence>
<dbReference type="RefSeq" id="WP_425583231.1">
    <property type="nucleotide sequence ID" value="NZ_BAAASL010000011.1"/>
</dbReference>
<proteinExistence type="predicted"/>
<sequence length="198" mass="20991">MPCQNPIECPRSHDLTGRTPARGRALADETGATVRQWHLADPRPFSAPVRVVVGTVNDPDDRVLRAALRGGVPYVNITRWTSRLQRAAALAAVAPAASPVLLSSGWMGGVSALTAAALAPGPGATVGIAVRYDLHDRAGADSVEFMDRLGLDYEVTEGGRRRTVLPLTGTRSAALDRHLVRQAVRLLTGPPEEVPPSL</sequence>
<dbReference type="EMBL" id="BAAASL010000011">
    <property type="protein sequence ID" value="GAA2718369.1"/>
    <property type="molecule type" value="Genomic_DNA"/>
</dbReference>
<gene>
    <name evidence="1" type="ORF">GCM10010315_33690</name>
</gene>
<comment type="caution">
    <text evidence="1">The sequence shown here is derived from an EMBL/GenBank/DDBJ whole genome shotgun (WGS) entry which is preliminary data.</text>
</comment>
<dbReference type="Proteomes" id="UP001500886">
    <property type="component" value="Unassembled WGS sequence"/>
</dbReference>
<name>A0ABN3TTS2_9ACTN</name>
<evidence type="ECO:0000313" key="1">
    <source>
        <dbReference type="EMBL" id="GAA2718369.1"/>
    </source>
</evidence>
<organism evidence="1 2">
    <name type="scientific">Streptomyces luteosporeus</name>
    <dbReference type="NCBI Taxonomy" id="173856"/>
    <lineage>
        <taxon>Bacteria</taxon>
        <taxon>Bacillati</taxon>
        <taxon>Actinomycetota</taxon>
        <taxon>Actinomycetes</taxon>
        <taxon>Kitasatosporales</taxon>
        <taxon>Streptomycetaceae</taxon>
        <taxon>Streptomyces</taxon>
    </lineage>
</organism>
<accession>A0ABN3TTS2</accession>
<keyword evidence="2" id="KW-1185">Reference proteome</keyword>
<protein>
    <submittedName>
        <fullName evidence="1">Uncharacterized protein</fullName>
    </submittedName>
</protein>